<feature type="binding site" evidence="3">
    <location>
        <begin position="52"/>
        <end position="53"/>
    </location>
    <ligand>
        <name>phosphate</name>
        <dbReference type="ChEBI" id="CHEBI:43474"/>
    </ligand>
</feature>
<dbReference type="GO" id="GO:0006166">
    <property type="term" value="P:purine ribonucleoside salvage"/>
    <property type="evidence" value="ECO:0007669"/>
    <property type="project" value="UniProtKB-UniRule"/>
</dbReference>
<evidence type="ECO:0000256" key="1">
    <source>
        <dbReference type="ARBA" id="ARBA00022676"/>
    </source>
</evidence>
<dbReference type="NCBIfam" id="NF006599">
    <property type="entry name" value="PRK09136.1"/>
    <property type="match status" value="1"/>
</dbReference>
<evidence type="ECO:0000313" key="8">
    <source>
        <dbReference type="Proteomes" id="UP000051634"/>
    </source>
</evidence>
<dbReference type="Pfam" id="PF01048">
    <property type="entry name" value="PNP_UDP_1"/>
    <property type="match status" value="1"/>
</dbReference>
<dbReference type="HAMAP" id="MF_01963">
    <property type="entry name" value="MTAP"/>
    <property type="match status" value="1"/>
</dbReference>
<organism evidence="6 7">
    <name type="scientific">endosymbiont of Ridgeia piscesae</name>
    <dbReference type="NCBI Taxonomy" id="54398"/>
    <lineage>
        <taxon>Bacteria</taxon>
        <taxon>Pseudomonadati</taxon>
        <taxon>Pseudomonadota</taxon>
        <taxon>Gammaproteobacteria</taxon>
        <taxon>sulfur-oxidizing symbionts</taxon>
    </lineage>
</organism>
<dbReference type="PANTHER" id="PTHR42679">
    <property type="entry name" value="S-METHYL-5'-THIOADENOSINE PHOSPHORYLASE"/>
    <property type="match status" value="1"/>
</dbReference>
<dbReference type="InterPro" id="IPR035994">
    <property type="entry name" value="Nucleoside_phosphorylase_sf"/>
</dbReference>
<evidence type="ECO:0000313" key="7">
    <source>
        <dbReference type="Proteomes" id="UP000051276"/>
    </source>
</evidence>
<keyword evidence="3" id="KW-0660">Purine salvage</keyword>
<comment type="function">
    <text evidence="3">Catalyzes the reversible phosphorylation of S-methyl-5'-thioinosine (MTI) to hypoxanthine and 5-methylthioribose-1-phosphate. Involved in the breakdown of S-methyl-5'-thioadenosine (MTA), a major by-product of polyamine biosynthesis. Catabolism of (MTA) occurs via deamination to MTI and phosphorolysis to hypoxanthine.</text>
</comment>
<feature type="site" description="Important for substrate specificity" evidence="3">
    <location>
        <position position="221"/>
    </location>
</feature>
<comment type="caution">
    <text evidence="3">Lacks conserved residue(s) required for the propagation of feature annotation.</text>
</comment>
<dbReference type="STRING" id="54398.Ga0074115_1342"/>
<feature type="site" description="Important for substrate specificity" evidence="3">
    <location>
        <position position="167"/>
    </location>
</feature>
<dbReference type="OrthoDB" id="1523230at2"/>
<dbReference type="InterPro" id="IPR000845">
    <property type="entry name" value="Nucleoside_phosphorylase_d"/>
</dbReference>
<feature type="domain" description="Nucleoside phosphorylase" evidence="4">
    <location>
        <begin position="3"/>
        <end position="243"/>
    </location>
</feature>
<dbReference type="SUPFAM" id="SSF53167">
    <property type="entry name" value="Purine and uridine phosphorylases"/>
    <property type="match status" value="1"/>
</dbReference>
<keyword evidence="2 3" id="KW-0808">Transferase</keyword>
<sequence length="248" mass="27186">MAKLAIIGGTGLNKMSDFHVIRREVVHTPFGEPSAALTHGVLTDNEVVFLPRHGPAHNIPPHKVNYRANLWALKHIGVDRVIGVAAVGGISAEMSPGRVIIPDQIIDYTYGREHTLFEYDLNQVTHIDFTQPYCEQLRKRLIVAGITTGQNVADTGTYGVTQGPRLETAKEISRMERDGCDLVGMTGMPETSLARELDLCYASCAVVANWAAGKGDQPISMEEIEKNLLVGMRNVRALLENLLQTSQT</sequence>
<keyword evidence="8" id="KW-1185">Reference proteome</keyword>
<name>A0A0T5Z9J3_9GAMM</name>
<evidence type="ECO:0000259" key="4">
    <source>
        <dbReference type="Pfam" id="PF01048"/>
    </source>
</evidence>
<dbReference type="EC" id="2.4.2.44" evidence="3"/>
<proteinExistence type="inferred from homology"/>
<dbReference type="Proteomes" id="UP000051276">
    <property type="component" value="Unassembled WGS sequence"/>
</dbReference>
<feature type="binding site" evidence="3">
    <location>
        <position position="10"/>
    </location>
    <ligand>
        <name>phosphate</name>
        <dbReference type="ChEBI" id="CHEBI:43474"/>
    </ligand>
</feature>
<dbReference type="PATRIC" id="fig|54398.3.peg.2742"/>
<accession>A0A0T5Z9J3</accession>
<dbReference type="RefSeq" id="WP_057955812.1">
    <property type="nucleotide sequence ID" value="NZ_KQ556893.1"/>
</dbReference>
<comment type="catalytic activity">
    <reaction evidence="3">
        <text>S-methyl-5'-thioinosine + phosphate = 5-(methylsulfanyl)-alpha-D-ribose 1-phosphate + hypoxanthine</text>
        <dbReference type="Rhea" id="RHEA:30643"/>
        <dbReference type="ChEBI" id="CHEBI:17368"/>
        <dbReference type="ChEBI" id="CHEBI:43474"/>
        <dbReference type="ChEBI" id="CHEBI:48595"/>
        <dbReference type="ChEBI" id="CHEBI:58533"/>
        <dbReference type="EC" id="2.4.2.44"/>
    </reaction>
</comment>
<dbReference type="GO" id="GO:0005829">
    <property type="term" value="C:cytosol"/>
    <property type="evidence" value="ECO:0007669"/>
    <property type="project" value="TreeGrafter"/>
</dbReference>
<dbReference type="AlphaFoldDB" id="A0A0T5Z9J3"/>
<protein>
    <recommendedName>
        <fullName evidence="3">Probable S-methyl-5'-thioinosine phosphorylase</fullName>
        <ecNumber evidence="3">2.4.2.44</ecNumber>
    </recommendedName>
    <alternativeName>
        <fullName evidence="3">5'-methylthioinosine phosphorylase</fullName>
        <shortName evidence="3">MTI phosphorylase</shortName>
        <shortName evidence="3">MTIP</shortName>
    </alternativeName>
</protein>
<dbReference type="Gene3D" id="3.40.50.1580">
    <property type="entry name" value="Nucleoside phosphorylase domain"/>
    <property type="match status" value="1"/>
</dbReference>
<dbReference type="GO" id="GO:0019509">
    <property type="term" value="P:L-methionine salvage from methylthioadenosine"/>
    <property type="evidence" value="ECO:0007669"/>
    <property type="project" value="TreeGrafter"/>
</dbReference>
<dbReference type="InterPro" id="IPR010044">
    <property type="entry name" value="MTAP"/>
</dbReference>
<comment type="similarity">
    <text evidence="3">Belongs to the PNP/MTAP phosphorylase family. MTAP subfamily.</text>
</comment>
<comment type="caution">
    <text evidence="6">The sequence shown here is derived from an EMBL/GenBank/DDBJ whole genome shotgun (WGS) entry which is preliminary data.</text>
</comment>
<comment type="subunit">
    <text evidence="3">Homotrimer.</text>
</comment>
<dbReference type="UniPathway" id="UPA00606"/>
<dbReference type="Proteomes" id="UP000051634">
    <property type="component" value="Unassembled WGS sequence"/>
</dbReference>
<dbReference type="CDD" id="cd09010">
    <property type="entry name" value="MTAP_SsMTAPII_like_MTIP"/>
    <property type="match status" value="1"/>
</dbReference>
<gene>
    <name evidence="5" type="ORF">Ga0074115_1342</name>
    <name evidence="6" type="ORF">Ga0076813_155330</name>
</gene>
<feature type="binding site" evidence="3">
    <location>
        <begin position="209"/>
        <end position="211"/>
    </location>
    <ligand>
        <name>substrate</name>
    </ligand>
</feature>
<dbReference type="EMBL" id="LDXT01000063">
    <property type="protein sequence ID" value="KRT56181.1"/>
    <property type="molecule type" value="Genomic_DNA"/>
</dbReference>
<comment type="pathway">
    <text evidence="3">Purine metabolism; purine nucleoside salvage.</text>
</comment>
<reference evidence="7 8" key="1">
    <citation type="submission" date="2015-11" db="EMBL/GenBank/DDBJ databases">
        <title>The genome of Candidatus Endoriftia persephone in Ridgeia piscesae and population structure of the North Eastern Pacific vestimentiferan symbionts.</title>
        <authorList>
            <person name="Perez M."/>
            <person name="Juniper K.S."/>
        </authorList>
    </citation>
    <scope>NUCLEOTIDE SEQUENCE [LARGE SCALE GENOMIC DNA]</scope>
    <source>
        <strain evidence="6">Ind10</strain>
        <strain evidence="5">Ind11</strain>
    </source>
</reference>
<dbReference type="NCBIfam" id="TIGR01694">
    <property type="entry name" value="MTAP"/>
    <property type="match status" value="1"/>
</dbReference>
<evidence type="ECO:0000256" key="2">
    <source>
        <dbReference type="ARBA" id="ARBA00022679"/>
    </source>
</evidence>
<dbReference type="GO" id="GO:0017061">
    <property type="term" value="F:S-methyl-5-thioadenosine phosphorylase activity"/>
    <property type="evidence" value="ECO:0007669"/>
    <property type="project" value="InterPro"/>
</dbReference>
<evidence type="ECO:0000313" key="6">
    <source>
        <dbReference type="EMBL" id="KRT59540.1"/>
    </source>
</evidence>
<evidence type="ECO:0000313" key="5">
    <source>
        <dbReference type="EMBL" id="KRT56181.1"/>
    </source>
</evidence>
<keyword evidence="1 3" id="KW-0328">Glycosyltransferase</keyword>
<dbReference type="PANTHER" id="PTHR42679:SF2">
    <property type="entry name" value="S-METHYL-5'-THIOADENOSINE PHOSPHORYLASE"/>
    <property type="match status" value="1"/>
</dbReference>
<feature type="binding site" evidence="3">
    <location>
        <position position="185"/>
    </location>
    <ligand>
        <name>substrate</name>
    </ligand>
</feature>
<comment type="miscellaneous">
    <text evidence="3">Although this enzyme belongs to the family of MTA phosphorylases based on sequence homology, it has been shown that conserved amino acid substitutions in the substrate binding pocket convert the substrate specificity of this enzyme from 6-aminopurines to 6-oxopurines.</text>
</comment>
<feature type="binding site" evidence="3">
    <location>
        <position position="186"/>
    </location>
    <ligand>
        <name>phosphate</name>
        <dbReference type="ChEBI" id="CHEBI:43474"/>
    </ligand>
</feature>
<evidence type="ECO:0000256" key="3">
    <source>
        <dbReference type="HAMAP-Rule" id="MF_01963"/>
    </source>
</evidence>
<dbReference type="EMBL" id="LMXI01000141">
    <property type="protein sequence ID" value="KRT59540.1"/>
    <property type="molecule type" value="Genomic_DNA"/>
</dbReference>